<reference evidence="3 4" key="1">
    <citation type="submission" date="2014-10" db="EMBL/GenBank/DDBJ databases">
        <title>Draft genome of anammox bacterium scalindua brodae, obtained using differential coverage binning of sequence data from two enrichment reactors.</title>
        <authorList>
            <person name="Speth D.R."/>
            <person name="Russ L."/>
            <person name="Kartal B."/>
            <person name="Op den Camp H.J."/>
            <person name="Dutilh B.E."/>
            <person name="Jetten M.S."/>
        </authorList>
    </citation>
    <scope>NUCLEOTIDE SEQUENCE [LARGE SCALE GENOMIC DNA]</scope>
    <source>
        <strain evidence="3">RU1</strain>
    </source>
</reference>
<gene>
    <name evidence="3" type="ORF">SCABRO_01977</name>
</gene>
<protein>
    <recommendedName>
        <fullName evidence="2">Glycine zipper domain-containing protein</fullName>
    </recommendedName>
</protein>
<evidence type="ECO:0000256" key="1">
    <source>
        <dbReference type="SAM" id="SignalP"/>
    </source>
</evidence>
<dbReference type="EMBL" id="JRYO01000140">
    <property type="protein sequence ID" value="KHE92278.1"/>
    <property type="molecule type" value="Genomic_DNA"/>
</dbReference>
<dbReference type="InterPro" id="IPR039567">
    <property type="entry name" value="Gly-zipper"/>
</dbReference>
<keyword evidence="1" id="KW-0732">Signal</keyword>
<proteinExistence type="predicted"/>
<evidence type="ECO:0000259" key="2">
    <source>
        <dbReference type="Pfam" id="PF13488"/>
    </source>
</evidence>
<feature type="signal peptide" evidence="1">
    <location>
        <begin position="1"/>
        <end position="19"/>
    </location>
</feature>
<dbReference type="AlphaFoldDB" id="A0A0B0EMC6"/>
<organism evidence="3 4">
    <name type="scientific">Candidatus Scalindua brodae</name>
    <dbReference type="NCBI Taxonomy" id="237368"/>
    <lineage>
        <taxon>Bacteria</taxon>
        <taxon>Pseudomonadati</taxon>
        <taxon>Planctomycetota</taxon>
        <taxon>Candidatus Brocadiia</taxon>
        <taxon>Candidatus Brocadiales</taxon>
        <taxon>Candidatus Scalinduaceae</taxon>
        <taxon>Candidatus Scalindua</taxon>
    </lineage>
</organism>
<dbReference type="Proteomes" id="UP000030652">
    <property type="component" value="Unassembled WGS sequence"/>
</dbReference>
<evidence type="ECO:0000313" key="3">
    <source>
        <dbReference type="EMBL" id="KHE92278.1"/>
    </source>
</evidence>
<name>A0A0B0EMC6_9BACT</name>
<evidence type="ECO:0000313" key="4">
    <source>
        <dbReference type="Proteomes" id="UP000030652"/>
    </source>
</evidence>
<dbReference type="Pfam" id="PF13488">
    <property type="entry name" value="Gly-zipper_Omp"/>
    <property type="match status" value="1"/>
</dbReference>
<sequence>MYKKTIIAVMCVAAISVLTTGCMTTTQKGTVGGAGLGAALGAGIGALTGNAGMGAAIGAGVGAVGGGLAGDHMDKKREAAEKADMQRQLEMERQSGSGKGLNKIEAHYEYVKKRKWVDTSKKERVWVEERIEGDRRVEGHYQDRNVPSGYWQEYEEKVWVPEHYE</sequence>
<dbReference type="PROSITE" id="PS51257">
    <property type="entry name" value="PROKAR_LIPOPROTEIN"/>
    <property type="match status" value="1"/>
</dbReference>
<feature type="chain" id="PRO_5002073496" description="Glycine zipper domain-containing protein" evidence="1">
    <location>
        <begin position="20"/>
        <end position="165"/>
    </location>
</feature>
<feature type="domain" description="Glycine zipper" evidence="2">
    <location>
        <begin position="32"/>
        <end position="76"/>
    </location>
</feature>
<accession>A0A0B0EMC6</accession>
<comment type="caution">
    <text evidence="3">The sequence shown here is derived from an EMBL/GenBank/DDBJ whole genome shotgun (WGS) entry which is preliminary data.</text>
</comment>